<feature type="compositionally biased region" description="Basic residues" evidence="1">
    <location>
        <begin position="1"/>
        <end position="12"/>
    </location>
</feature>
<name>A0A7J6MA96_PEROL</name>
<accession>A0A7J6MA96</accession>
<feature type="region of interest" description="Disordered" evidence="1">
    <location>
        <begin position="273"/>
        <end position="296"/>
    </location>
</feature>
<organism evidence="2 3">
    <name type="scientific">Perkinsus olseni</name>
    <name type="common">Perkinsus atlanticus</name>
    <dbReference type="NCBI Taxonomy" id="32597"/>
    <lineage>
        <taxon>Eukaryota</taxon>
        <taxon>Sar</taxon>
        <taxon>Alveolata</taxon>
        <taxon>Perkinsozoa</taxon>
        <taxon>Perkinsea</taxon>
        <taxon>Perkinsida</taxon>
        <taxon>Perkinsidae</taxon>
        <taxon>Perkinsus</taxon>
    </lineage>
</organism>
<dbReference type="OrthoDB" id="430894at2759"/>
<feature type="compositionally biased region" description="Basic and acidic residues" evidence="1">
    <location>
        <begin position="193"/>
        <end position="202"/>
    </location>
</feature>
<evidence type="ECO:0000313" key="2">
    <source>
        <dbReference type="EMBL" id="KAF4668296.1"/>
    </source>
</evidence>
<feature type="region of interest" description="Disordered" evidence="1">
    <location>
        <begin position="1"/>
        <end position="24"/>
    </location>
</feature>
<dbReference type="Proteomes" id="UP000570595">
    <property type="component" value="Unassembled WGS sequence"/>
</dbReference>
<reference evidence="2 3" key="1">
    <citation type="submission" date="2020-04" db="EMBL/GenBank/DDBJ databases">
        <title>Perkinsus olseni comparative genomics.</title>
        <authorList>
            <person name="Bogema D.R."/>
        </authorList>
    </citation>
    <scope>NUCLEOTIDE SEQUENCE [LARGE SCALE GENOMIC DNA]</scope>
    <source>
        <strain evidence="2">ATCC PRA-179</strain>
    </source>
</reference>
<dbReference type="EMBL" id="JABAHT010000039">
    <property type="protein sequence ID" value="KAF4668296.1"/>
    <property type="molecule type" value="Genomic_DNA"/>
</dbReference>
<evidence type="ECO:0000256" key="1">
    <source>
        <dbReference type="SAM" id="MobiDB-lite"/>
    </source>
</evidence>
<comment type="caution">
    <text evidence="2">The sequence shown here is derived from an EMBL/GenBank/DDBJ whole genome shotgun (WGS) entry which is preliminary data.</text>
</comment>
<gene>
    <name evidence="2" type="ORF">FOZ61_006698</name>
</gene>
<evidence type="ECO:0000313" key="3">
    <source>
        <dbReference type="Proteomes" id="UP000570595"/>
    </source>
</evidence>
<feature type="region of interest" description="Disordered" evidence="1">
    <location>
        <begin position="98"/>
        <end position="137"/>
    </location>
</feature>
<sequence length="346" mass="37891">MKRPSYSRRSSHRPSAPHCSPKRMSLIRTASSAAITPTNTDDCNITAVCDNAAAANPAQKTDTRSRFGRWFSNLICGGRHGPSLYASPTSYRPVVVSRTSPPRRVRQRQSLQATASERAPQVARSVTLDGPKTAGDVHDYVPEISVMPGGRRSQAAAPKQHVDSSFLKISRSSTMNAERSATNGSLGHAPRNYTKEARPYGQRETKEILRSMVRLADKRRLAGQHVHRHGRLVCAGLSKKDLDAAKIRVPLAKTHPWLAANYCCGGSITGSSSRTTTTATPGGSFVDNPSPGVTTWATPIQRKRGLRDSSVNNKTYNYPKLSNDVVGVNEMTLEEFEQGFYRRNTM</sequence>
<feature type="compositionally biased region" description="Low complexity" evidence="1">
    <location>
        <begin position="273"/>
        <end position="284"/>
    </location>
</feature>
<protein>
    <submittedName>
        <fullName evidence="2">Uncharacterized protein</fullName>
    </submittedName>
</protein>
<dbReference type="AlphaFoldDB" id="A0A7J6MA96"/>
<feature type="region of interest" description="Disordered" evidence="1">
    <location>
        <begin position="173"/>
        <end position="202"/>
    </location>
</feature>
<feature type="compositionally biased region" description="Polar residues" evidence="1">
    <location>
        <begin position="173"/>
        <end position="185"/>
    </location>
</feature>
<proteinExistence type="predicted"/>